<protein>
    <submittedName>
        <fullName evidence="2">Uncharacterized protein</fullName>
    </submittedName>
</protein>
<reference evidence="2" key="1">
    <citation type="journal article" date="2023" name="Science">
        <title>Genome structures resolve the early diversification of teleost fishes.</title>
        <authorList>
            <person name="Parey E."/>
            <person name="Louis A."/>
            <person name="Montfort J."/>
            <person name="Bouchez O."/>
            <person name="Roques C."/>
            <person name="Iampietro C."/>
            <person name="Lluch J."/>
            <person name="Castinel A."/>
            <person name="Donnadieu C."/>
            <person name="Desvignes T."/>
            <person name="Floi Bucao C."/>
            <person name="Jouanno E."/>
            <person name="Wen M."/>
            <person name="Mejri S."/>
            <person name="Dirks R."/>
            <person name="Jansen H."/>
            <person name="Henkel C."/>
            <person name="Chen W.J."/>
            <person name="Zahm M."/>
            <person name="Cabau C."/>
            <person name="Klopp C."/>
            <person name="Thompson A.W."/>
            <person name="Robinson-Rechavi M."/>
            <person name="Braasch I."/>
            <person name="Lecointre G."/>
            <person name="Bobe J."/>
            <person name="Postlethwait J.H."/>
            <person name="Berthelot C."/>
            <person name="Roest Crollius H."/>
            <person name="Guiguen Y."/>
        </authorList>
    </citation>
    <scope>NUCLEOTIDE SEQUENCE</scope>
    <source>
        <strain evidence="2">NC1722</strain>
    </source>
</reference>
<name>A0AAD7SY87_9TELE</name>
<dbReference type="EMBL" id="JAINUG010000024">
    <property type="protein sequence ID" value="KAJ8410945.1"/>
    <property type="molecule type" value="Genomic_DNA"/>
</dbReference>
<dbReference type="Proteomes" id="UP001221898">
    <property type="component" value="Unassembled WGS sequence"/>
</dbReference>
<feature type="compositionally biased region" description="Basic residues" evidence="1">
    <location>
        <begin position="43"/>
        <end position="53"/>
    </location>
</feature>
<dbReference type="AlphaFoldDB" id="A0AAD7SY87"/>
<accession>A0AAD7SY87</accession>
<feature type="compositionally biased region" description="Basic and acidic residues" evidence="1">
    <location>
        <begin position="57"/>
        <end position="68"/>
    </location>
</feature>
<evidence type="ECO:0000313" key="3">
    <source>
        <dbReference type="Proteomes" id="UP001221898"/>
    </source>
</evidence>
<sequence>MSSQSPVAEKTGAIMRFFPLPRPLTQGETPSKHLTSARERPLVSRRQHVHHVGTRTNPKDERPAERAARQHTAKVAGATIPNPGYAG</sequence>
<comment type="caution">
    <text evidence="2">The sequence shown here is derived from an EMBL/GenBank/DDBJ whole genome shotgun (WGS) entry which is preliminary data.</text>
</comment>
<evidence type="ECO:0000256" key="1">
    <source>
        <dbReference type="SAM" id="MobiDB-lite"/>
    </source>
</evidence>
<keyword evidence="3" id="KW-1185">Reference proteome</keyword>
<feature type="region of interest" description="Disordered" evidence="1">
    <location>
        <begin position="1"/>
        <end position="87"/>
    </location>
</feature>
<evidence type="ECO:0000313" key="2">
    <source>
        <dbReference type="EMBL" id="KAJ8410945.1"/>
    </source>
</evidence>
<gene>
    <name evidence="2" type="ORF">AAFF_G00179800</name>
</gene>
<proteinExistence type="predicted"/>
<organism evidence="2 3">
    <name type="scientific">Aldrovandia affinis</name>
    <dbReference type="NCBI Taxonomy" id="143900"/>
    <lineage>
        <taxon>Eukaryota</taxon>
        <taxon>Metazoa</taxon>
        <taxon>Chordata</taxon>
        <taxon>Craniata</taxon>
        <taxon>Vertebrata</taxon>
        <taxon>Euteleostomi</taxon>
        <taxon>Actinopterygii</taxon>
        <taxon>Neopterygii</taxon>
        <taxon>Teleostei</taxon>
        <taxon>Notacanthiformes</taxon>
        <taxon>Halosauridae</taxon>
        <taxon>Aldrovandia</taxon>
    </lineage>
</organism>